<keyword evidence="5" id="KW-0735">Signal-anchor</keyword>
<feature type="region of interest" description="Disordered" evidence="8">
    <location>
        <begin position="435"/>
        <end position="454"/>
    </location>
</feature>
<name>A0A545V379_9HYPO</name>
<dbReference type="Gene3D" id="3.90.550.50">
    <property type="match status" value="1"/>
</dbReference>
<feature type="compositionally biased region" description="Gly residues" evidence="8">
    <location>
        <begin position="445"/>
        <end position="454"/>
    </location>
</feature>
<keyword evidence="4" id="KW-0812">Transmembrane</keyword>
<dbReference type="Pfam" id="PF02434">
    <property type="entry name" value="Fringe"/>
    <property type="match status" value="1"/>
</dbReference>
<evidence type="ECO:0000256" key="7">
    <source>
        <dbReference type="ARBA" id="ARBA00023136"/>
    </source>
</evidence>
<dbReference type="Proteomes" id="UP000315783">
    <property type="component" value="Unassembled WGS sequence"/>
</dbReference>
<dbReference type="EMBL" id="SPUK01000006">
    <property type="protein sequence ID" value="TQV96162.1"/>
    <property type="molecule type" value="Genomic_DNA"/>
</dbReference>
<keyword evidence="2" id="KW-0328">Glycosyltransferase</keyword>
<comment type="subcellular location">
    <subcellularLocation>
        <location evidence="1">Membrane</location>
        <topology evidence="1">Single-pass type II membrane protein</topology>
    </subcellularLocation>
</comment>
<keyword evidence="7" id="KW-0472">Membrane</keyword>
<reference evidence="10 11" key="1">
    <citation type="journal article" date="2019" name="Appl. Microbiol. Biotechnol.">
        <title>Genome sequence of Isaria javanica and comparative genome analysis insights into family S53 peptidase evolution in fungal entomopathogens.</title>
        <authorList>
            <person name="Lin R."/>
            <person name="Zhang X."/>
            <person name="Xin B."/>
            <person name="Zou M."/>
            <person name="Gao Y."/>
            <person name="Qin F."/>
            <person name="Hu Q."/>
            <person name="Xie B."/>
            <person name="Cheng X."/>
        </authorList>
    </citation>
    <scope>NUCLEOTIDE SEQUENCE [LARGE SCALE GENOMIC DNA]</scope>
    <source>
        <strain evidence="10 11">IJ1G</strain>
    </source>
</reference>
<keyword evidence="6" id="KW-1133">Transmembrane helix</keyword>
<evidence type="ECO:0000256" key="8">
    <source>
        <dbReference type="SAM" id="MobiDB-lite"/>
    </source>
</evidence>
<evidence type="ECO:0000256" key="1">
    <source>
        <dbReference type="ARBA" id="ARBA00004606"/>
    </source>
</evidence>
<evidence type="ECO:0000256" key="3">
    <source>
        <dbReference type="ARBA" id="ARBA00022679"/>
    </source>
</evidence>
<dbReference type="STRING" id="43265.A0A545V379"/>
<feature type="domain" description="Fringe-like glycosyltransferase" evidence="9">
    <location>
        <begin position="226"/>
        <end position="296"/>
    </location>
</feature>
<evidence type="ECO:0000256" key="6">
    <source>
        <dbReference type="ARBA" id="ARBA00022989"/>
    </source>
</evidence>
<evidence type="ECO:0000256" key="4">
    <source>
        <dbReference type="ARBA" id="ARBA00022692"/>
    </source>
</evidence>
<comment type="caution">
    <text evidence="10">The sequence shown here is derived from an EMBL/GenBank/DDBJ whole genome shotgun (WGS) entry which is preliminary data.</text>
</comment>
<dbReference type="InterPro" id="IPR003378">
    <property type="entry name" value="Fringe-like_glycosylTrfase"/>
</dbReference>
<accession>A0A545V379</accession>
<keyword evidence="11" id="KW-1185">Reference proteome</keyword>
<dbReference type="AlphaFoldDB" id="A0A545V379"/>
<sequence>MLVSMLIVSGVLFYALVLLQTWKVSLLLASQEDRISGELTVDTNDYLHKLLRKHDLSPRVEWAAWNILSTQSQEKWTSLTRVPHIFRPSQPEVFDSRGEHPPSAEMTSRTLTLPSPRNSSLGQSDASRFLFGVCTTYERLMENDRAILRSWQRWLTDGQRGSNGAHLVVNLASADGDQMRQIKSALEEMDIPATVYHSGEQLSAASRYAQLAGALHAYASALSSVYASKRWFALIDDDVFFPSLSRLEQKLGMFDAQDQVYIGAPGHREDWEGHHNGTPSASGGGGVVILSRRGLGRYIALACAERRVSGSSSRPARQWASTFHECLSTRGGQPMDALPGLDWPTAEDRKSFWTDARDGDGRRPLALRSRPEGKDLDAARAHLVADACGEDCFLQRFLFRDGWVLVNGVSISQYLNPLPTQRDVELRAAAGATREGPAAQLQLAPGGGGARGGGGGGARNVWHLLDSSVDDYGVVWQAYVKRDVPEKRAPTAAGAEALDSIIILIWDKGKRGRITGPGKR</sequence>
<dbReference type="GO" id="GO:0016020">
    <property type="term" value="C:membrane"/>
    <property type="evidence" value="ECO:0007669"/>
    <property type="project" value="UniProtKB-SubCell"/>
</dbReference>
<proteinExistence type="predicted"/>
<dbReference type="OrthoDB" id="414175at2759"/>
<evidence type="ECO:0000256" key="2">
    <source>
        <dbReference type="ARBA" id="ARBA00022676"/>
    </source>
</evidence>
<gene>
    <name evidence="10" type="ORF">IF1G_04745</name>
</gene>
<feature type="compositionally biased region" description="Low complexity" evidence="8">
    <location>
        <begin position="435"/>
        <end position="444"/>
    </location>
</feature>
<evidence type="ECO:0000256" key="5">
    <source>
        <dbReference type="ARBA" id="ARBA00022968"/>
    </source>
</evidence>
<keyword evidence="3 10" id="KW-0808">Transferase</keyword>
<protein>
    <submittedName>
        <fullName evidence="10">Glycosyltransferase family 31 protein</fullName>
    </submittedName>
</protein>
<feature type="compositionally biased region" description="Polar residues" evidence="8">
    <location>
        <begin position="105"/>
        <end position="122"/>
    </location>
</feature>
<feature type="region of interest" description="Disordered" evidence="8">
    <location>
        <begin position="90"/>
        <end position="122"/>
    </location>
</feature>
<evidence type="ECO:0000313" key="10">
    <source>
        <dbReference type="EMBL" id="TQV96162.1"/>
    </source>
</evidence>
<organism evidence="10 11">
    <name type="scientific">Cordyceps javanica</name>
    <dbReference type="NCBI Taxonomy" id="43265"/>
    <lineage>
        <taxon>Eukaryota</taxon>
        <taxon>Fungi</taxon>
        <taxon>Dikarya</taxon>
        <taxon>Ascomycota</taxon>
        <taxon>Pezizomycotina</taxon>
        <taxon>Sordariomycetes</taxon>
        <taxon>Hypocreomycetidae</taxon>
        <taxon>Hypocreales</taxon>
        <taxon>Cordycipitaceae</taxon>
        <taxon>Cordyceps</taxon>
    </lineage>
</organism>
<evidence type="ECO:0000259" key="9">
    <source>
        <dbReference type="Pfam" id="PF02434"/>
    </source>
</evidence>
<dbReference type="GO" id="GO:0016757">
    <property type="term" value="F:glycosyltransferase activity"/>
    <property type="evidence" value="ECO:0007669"/>
    <property type="project" value="UniProtKB-KW"/>
</dbReference>
<evidence type="ECO:0000313" key="11">
    <source>
        <dbReference type="Proteomes" id="UP000315783"/>
    </source>
</evidence>